<dbReference type="AlphaFoldDB" id="A0A9N9C1E8"/>
<keyword evidence="2" id="KW-1185">Reference proteome</keyword>
<evidence type="ECO:0000313" key="2">
    <source>
        <dbReference type="Proteomes" id="UP000789405"/>
    </source>
</evidence>
<comment type="caution">
    <text evidence="1">The sequence shown here is derived from an EMBL/GenBank/DDBJ whole genome shotgun (WGS) entry which is preliminary data.</text>
</comment>
<reference evidence="1" key="1">
    <citation type="submission" date="2021-06" db="EMBL/GenBank/DDBJ databases">
        <authorList>
            <person name="Kallberg Y."/>
            <person name="Tangrot J."/>
            <person name="Rosling A."/>
        </authorList>
    </citation>
    <scope>NUCLEOTIDE SEQUENCE</scope>
    <source>
        <strain evidence="1">MA453B</strain>
    </source>
</reference>
<gene>
    <name evidence="1" type="ORF">DERYTH_LOCUS6802</name>
</gene>
<proteinExistence type="predicted"/>
<protein>
    <submittedName>
        <fullName evidence="1">25854_t:CDS:1</fullName>
    </submittedName>
</protein>
<sequence>MLKDRISLTEEEIDDMLSAKDQEYHNMNLPRLWRKIKDMSFKSLHAYYLINEDNKVKYPFLEFVQILKTCLEYQITRQEASEMTFEKFINQKSNNGELQETFSMFLRDYYVLSTFNNFVTQEPLPIANASVLYGHVFDESFTSESATVMLPALEMLICNVNCRNDGEISVKNYISQKTDLSILTENVKFCGMFSDKVRLKHLISLYERMESMKTYNFDSIDAKYKEPLSQRMRMQLLRHINFEEQFHDNQISAGELLIALKRFLIRYLMIESSENISPEYELTNIINEEDFNCWPSSSSLEVAKKLFPSDIRVGQTYSIYELINSRQTSS</sequence>
<accession>A0A9N9C1E8</accession>
<dbReference type="OrthoDB" id="2424836at2759"/>
<evidence type="ECO:0000313" key="1">
    <source>
        <dbReference type="EMBL" id="CAG8583335.1"/>
    </source>
</evidence>
<dbReference type="Proteomes" id="UP000789405">
    <property type="component" value="Unassembled WGS sequence"/>
</dbReference>
<name>A0A9N9C1E8_9GLOM</name>
<organism evidence="1 2">
    <name type="scientific">Dentiscutata erythropus</name>
    <dbReference type="NCBI Taxonomy" id="1348616"/>
    <lineage>
        <taxon>Eukaryota</taxon>
        <taxon>Fungi</taxon>
        <taxon>Fungi incertae sedis</taxon>
        <taxon>Mucoromycota</taxon>
        <taxon>Glomeromycotina</taxon>
        <taxon>Glomeromycetes</taxon>
        <taxon>Diversisporales</taxon>
        <taxon>Gigasporaceae</taxon>
        <taxon>Dentiscutata</taxon>
    </lineage>
</organism>
<dbReference type="EMBL" id="CAJVPY010003159">
    <property type="protein sequence ID" value="CAG8583335.1"/>
    <property type="molecule type" value="Genomic_DNA"/>
</dbReference>